<accession>A0ABT5ZXE1</accession>
<proteinExistence type="predicted"/>
<gene>
    <name evidence="3" type="ORF">P3H78_00215</name>
</gene>
<dbReference type="RefSeq" id="WP_276106627.1">
    <property type="nucleotide sequence ID" value="NZ_JARJBB010000001.1"/>
</dbReference>
<sequence length="414" mass="45227">MDRCIVLVDAGYLLGAAASLLAGEPSRSRIAVDHNALVQGLRDQAETDTERPLLRIYWFDGAPDRVPQPEHRRLRVMPRVTVRLGALTRSDGRWAQKGVDAAMHAELTELARNRACSDVVLVTGDGDLLPGMMAAKEHGVAVHLWAVQAADGDYNQSEDLVAEADERRVLDRTWITKAVRARELTGVCAPPPAPRPEIAAILSAPLPESAPGSAERPAEEQHHPAGDATRNGVAERAQTPKGVPTPKDLAALRSHGVPPAAHPATATLRWSSDRGWVDRPGTAAEPADAASMPTLAQLTTAEQRWADREEDITTVGGDPYEVGQVFARRWVERLGEQAHLQRLSAMYPRVPHRIDGELLRYAARFGLLAHKDDQIDEHDRYAIRAGFWREIDVRTATEHVPAGEAGPTGRPKDE</sequence>
<evidence type="ECO:0000313" key="3">
    <source>
        <dbReference type="EMBL" id="MDF3297073.1"/>
    </source>
</evidence>
<dbReference type="EMBL" id="JARJBB010000001">
    <property type="protein sequence ID" value="MDF3297073.1"/>
    <property type="molecule type" value="Genomic_DNA"/>
</dbReference>
<protein>
    <submittedName>
        <fullName evidence="3">NYN domain-containing protein</fullName>
    </submittedName>
</protein>
<dbReference type="InterPro" id="IPR021139">
    <property type="entry name" value="NYN"/>
</dbReference>
<evidence type="ECO:0000256" key="1">
    <source>
        <dbReference type="SAM" id="MobiDB-lite"/>
    </source>
</evidence>
<dbReference type="Gene3D" id="3.40.50.1010">
    <property type="entry name" value="5'-nuclease"/>
    <property type="match status" value="1"/>
</dbReference>
<evidence type="ECO:0000313" key="4">
    <source>
        <dbReference type="Proteomes" id="UP001221150"/>
    </source>
</evidence>
<evidence type="ECO:0000259" key="2">
    <source>
        <dbReference type="Pfam" id="PF01936"/>
    </source>
</evidence>
<name>A0ABT5ZXE1_9ACTN</name>
<comment type="caution">
    <text evidence="3">The sequence shown here is derived from an EMBL/GenBank/DDBJ whole genome shotgun (WGS) entry which is preliminary data.</text>
</comment>
<reference evidence="3 4" key="1">
    <citation type="submission" date="2023-03" db="EMBL/GenBank/DDBJ databases">
        <title>Draft genome sequence of Streptomyces sp. K1PA1 isolated from peat swamp forest in Thailand.</title>
        <authorList>
            <person name="Klaysubun C."/>
            <person name="Duangmal K."/>
        </authorList>
    </citation>
    <scope>NUCLEOTIDE SEQUENCE [LARGE SCALE GENOMIC DNA]</scope>
    <source>
        <strain evidence="3 4">K1PA1</strain>
    </source>
</reference>
<dbReference type="Proteomes" id="UP001221150">
    <property type="component" value="Unassembled WGS sequence"/>
</dbReference>
<feature type="domain" description="NYN" evidence="2">
    <location>
        <begin position="32"/>
        <end position="166"/>
    </location>
</feature>
<dbReference type="Pfam" id="PF01936">
    <property type="entry name" value="NYN"/>
    <property type="match status" value="1"/>
</dbReference>
<keyword evidence="4" id="KW-1185">Reference proteome</keyword>
<organism evidence="3 4">
    <name type="scientific">Streptomyces tropicalis</name>
    <dbReference type="NCBI Taxonomy" id="3034234"/>
    <lineage>
        <taxon>Bacteria</taxon>
        <taxon>Bacillati</taxon>
        <taxon>Actinomycetota</taxon>
        <taxon>Actinomycetes</taxon>
        <taxon>Kitasatosporales</taxon>
        <taxon>Streptomycetaceae</taxon>
        <taxon>Streptomyces</taxon>
    </lineage>
</organism>
<feature type="region of interest" description="Disordered" evidence="1">
    <location>
        <begin position="207"/>
        <end position="265"/>
    </location>
</feature>
<feature type="compositionally biased region" description="Basic and acidic residues" evidence="1">
    <location>
        <begin position="216"/>
        <end position="225"/>
    </location>
</feature>